<dbReference type="InterPro" id="IPR029058">
    <property type="entry name" value="AB_hydrolase_fold"/>
</dbReference>
<evidence type="ECO:0000256" key="1">
    <source>
        <dbReference type="ARBA" id="ARBA00022801"/>
    </source>
</evidence>
<dbReference type="EMBL" id="JAPDOD010000013">
    <property type="protein sequence ID" value="MDA0161567.1"/>
    <property type="molecule type" value="Genomic_DNA"/>
</dbReference>
<dbReference type="Pfam" id="PF00561">
    <property type="entry name" value="Abhydrolase_1"/>
    <property type="match status" value="1"/>
</dbReference>
<gene>
    <name evidence="3" type="ORF">OM076_14920</name>
</gene>
<feature type="domain" description="AB hydrolase-1" evidence="2">
    <location>
        <begin position="25"/>
        <end position="267"/>
    </location>
</feature>
<name>A0A9X3S1W8_9ACTN</name>
<dbReference type="Proteomes" id="UP001149140">
    <property type="component" value="Unassembled WGS sequence"/>
</dbReference>
<proteinExistence type="predicted"/>
<dbReference type="PANTHER" id="PTHR43798:SF31">
    <property type="entry name" value="AB HYDROLASE SUPERFAMILY PROTEIN YCLE"/>
    <property type="match status" value="1"/>
</dbReference>
<reference evidence="3" key="1">
    <citation type="submission" date="2022-10" db="EMBL/GenBank/DDBJ databases">
        <title>The WGS of Solirubrobacter ginsenosidimutans DSM 21036.</title>
        <authorList>
            <person name="Jiang Z."/>
        </authorList>
    </citation>
    <scope>NUCLEOTIDE SEQUENCE</scope>
    <source>
        <strain evidence="3">DSM 21036</strain>
    </source>
</reference>
<protein>
    <submittedName>
        <fullName evidence="3">Alpha/beta hydrolase</fullName>
    </submittedName>
</protein>
<dbReference type="RefSeq" id="WP_270040784.1">
    <property type="nucleotide sequence ID" value="NZ_JAPDOD010000013.1"/>
</dbReference>
<dbReference type="PRINTS" id="PR00111">
    <property type="entry name" value="ABHYDROLASE"/>
</dbReference>
<dbReference type="AlphaFoldDB" id="A0A9X3S1W8"/>
<comment type="caution">
    <text evidence="3">The sequence shown here is derived from an EMBL/GenBank/DDBJ whole genome shotgun (WGS) entry which is preliminary data.</text>
</comment>
<accession>A0A9X3S1W8</accession>
<dbReference type="InterPro" id="IPR050266">
    <property type="entry name" value="AB_hydrolase_sf"/>
</dbReference>
<evidence type="ECO:0000313" key="3">
    <source>
        <dbReference type="EMBL" id="MDA0161567.1"/>
    </source>
</evidence>
<keyword evidence="1 3" id="KW-0378">Hydrolase</keyword>
<sequence>MTPFVAHELSLHGQSVTYRTAGSGPVLLLLHGITNSSETWEPAVGPLADRFRIIAPDLLGHGHSATPRGDYSLGAHASGVRDLLSALDVDRATVVGHSLGGGIAMQFAYQFPERCERLVLVSSGGLGREVHLLLRAAALPGADWVLPLLTSRGARGLGNGIKATLRLGRIAPSADVEVLTSGFGSLDNAGSRSAFLHTVRSVIDTHGQRVSAQDRLHLAAVLPTLIVWGEQDSIIPADHGRAAHDAMPGSRLELFPGAGHMPHHQDPERFAAVLADFCSTTEAATLTADHWRP</sequence>
<dbReference type="SUPFAM" id="SSF53474">
    <property type="entry name" value="alpha/beta-Hydrolases"/>
    <property type="match status" value="1"/>
</dbReference>
<evidence type="ECO:0000259" key="2">
    <source>
        <dbReference type="Pfam" id="PF00561"/>
    </source>
</evidence>
<dbReference type="GO" id="GO:0016020">
    <property type="term" value="C:membrane"/>
    <property type="evidence" value="ECO:0007669"/>
    <property type="project" value="TreeGrafter"/>
</dbReference>
<dbReference type="GO" id="GO:0016787">
    <property type="term" value="F:hydrolase activity"/>
    <property type="evidence" value="ECO:0007669"/>
    <property type="project" value="UniProtKB-KW"/>
</dbReference>
<dbReference type="Gene3D" id="3.40.50.1820">
    <property type="entry name" value="alpha/beta hydrolase"/>
    <property type="match status" value="1"/>
</dbReference>
<evidence type="ECO:0000313" key="4">
    <source>
        <dbReference type="Proteomes" id="UP001149140"/>
    </source>
</evidence>
<keyword evidence="4" id="KW-1185">Reference proteome</keyword>
<dbReference type="InterPro" id="IPR000073">
    <property type="entry name" value="AB_hydrolase_1"/>
</dbReference>
<organism evidence="3 4">
    <name type="scientific">Solirubrobacter ginsenosidimutans</name>
    <dbReference type="NCBI Taxonomy" id="490573"/>
    <lineage>
        <taxon>Bacteria</taxon>
        <taxon>Bacillati</taxon>
        <taxon>Actinomycetota</taxon>
        <taxon>Thermoleophilia</taxon>
        <taxon>Solirubrobacterales</taxon>
        <taxon>Solirubrobacteraceae</taxon>
        <taxon>Solirubrobacter</taxon>
    </lineage>
</organism>
<dbReference type="PANTHER" id="PTHR43798">
    <property type="entry name" value="MONOACYLGLYCEROL LIPASE"/>
    <property type="match status" value="1"/>
</dbReference>